<keyword evidence="7" id="KW-0969">Cilium</keyword>
<dbReference type="InterPro" id="IPR019306">
    <property type="entry name" value="TMEM231"/>
</dbReference>
<reference evidence="13" key="1">
    <citation type="submission" date="2020-11" db="EMBL/GenBank/DDBJ databases">
        <authorList>
            <person name="Tran Van P."/>
        </authorList>
    </citation>
    <scope>NUCLEOTIDE SEQUENCE</scope>
</reference>
<keyword evidence="4" id="KW-1003">Cell membrane</keyword>
<dbReference type="Proteomes" id="UP000728032">
    <property type="component" value="Unassembled WGS sequence"/>
</dbReference>
<feature type="non-terminal residue" evidence="13">
    <location>
        <position position="1"/>
    </location>
</feature>
<comment type="similarity">
    <text evidence="2">Belongs to the TMEM231 family.</text>
</comment>
<dbReference type="AlphaFoldDB" id="A0A7R9MPS6"/>
<evidence type="ECO:0000256" key="4">
    <source>
        <dbReference type="ARBA" id="ARBA00022475"/>
    </source>
</evidence>
<keyword evidence="5 12" id="KW-0812">Transmembrane</keyword>
<dbReference type="GO" id="GO:0035869">
    <property type="term" value="C:ciliary transition zone"/>
    <property type="evidence" value="ECO:0007669"/>
    <property type="project" value="TreeGrafter"/>
</dbReference>
<evidence type="ECO:0000256" key="5">
    <source>
        <dbReference type="ARBA" id="ARBA00022692"/>
    </source>
</evidence>
<dbReference type="PANTHER" id="PTHR14605">
    <property type="entry name" value="CHST5 PROTEIN"/>
    <property type="match status" value="1"/>
</dbReference>
<dbReference type="GO" id="GO:0032880">
    <property type="term" value="P:regulation of protein localization"/>
    <property type="evidence" value="ECO:0007669"/>
    <property type="project" value="TreeGrafter"/>
</dbReference>
<evidence type="ECO:0000256" key="9">
    <source>
        <dbReference type="ARBA" id="ARBA00023180"/>
    </source>
</evidence>
<comment type="subcellular location">
    <subcellularLocation>
        <location evidence="1">Cell projection</location>
        <location evidence="1">Cilium membrane</location>
        <topology evidence="1">Multi-pass membrane protein</topology>
    </subcellularLocation>
</comment>
<evidence type="ECO:0000256" key="6">
    <source>
        <dbReference type="ARBA" id="ARBA00022989"/>
    </source>
</evidence>
<proteinExistence type="inferred from homology"/>
<organism evidence="13">
    <name type="scientific">Oppiella nova</name>
    <dbReference type="NCBI Taxonomy" id="334625"/>
    <lineage>
        <taxon>Eukaryota</taxon>
        <taxon>Metazoa</taxon>
        <taxon>Ecdysozoa</taxon>
        <taxon>Arthropoda</taxon>
        <taxon>Chelicerata</taxon>
        <taxon>Arachnida</taxon>
        <taxon>Acari</taxon>
        <taxon>Acariformes</taxon>
        <taxon>Sarcoptiformes</taxon>
        <taxon>Oribatida</taxon>
        <taxon>Brachypylina</taxon>
        <taxon>Oppioidea</taxon>
        <taxon>Oppiidae</taxon>
        <taxon>Oppiella</taxon>
    </lineage>
</organism>
<sequence>MVYKSDGFWRTVEFYREQPDINFKHNLILVLQLRDTVPAYKLWSTYPHLNAAFPSDQLSLPYITNREIDTNSDGKYDELNIDLKVSIGDNDEVIGAQLILFFEYKLHSKIFLQMESIANIKYESPIAGRSLRVIGDLRLKQKEPLVYRRHHIGFNENIKDSQEFFVEDMLESYIRRNFSTSLDFNTHYNWYSRKEKSSQFEINATLLYSEQMFYYKPGFWYLIKWAFIQYLYVYLVLYLIFKRIIEFVFGNRLLNCIV</sequence>
<keyword evidence="6 12" id="KW-1133">Transmembrane helix</keyword>
<accession>A0A7R9MPS6</accession>
<protein>
    <recommendedName>
        <fullName evidence="3">Transmembrane protein 231</fullName>
    </recommendedName>
</protein>
<evidence type="ECO:0000256" key="7">
    <source>
        <dbReference type="ARBA" id="ARBA00023069"/>
    </source>
</evidence>
<dbReference type="GO" id="GO:0060170">
    <property type="term" value="C:ciliary membrane"/>
    <property type="evidence" value="ECO:0007669"/>
    <property type="project" value="UniProtKB-SubCell"/>
</dbReference>
<evidence type="ECO:0000256" key="1">
    <source>
        <dbReference type="ARBA" id="ARBA00004272"/>
    </source>
</evidence>
<keyword evidence="8 12" id="KW-0472">Membrane</keyword>
<evidence type="ECO:0000313" key="14">
    <source>
        <dbReference type="Proteomes" id="UP000728032"/>
    </source>
</evidence>
<keyword evidence="10" id="KW-0966">Cell projection</keyword>
<dbReference type="OrthoDB" id="426438at2759"/>
<evidence type="ECO:0000256" key="12">
    <source>
        <dbReference type="SAM" id="Phobius"/>
    </source>
</evidence>
<dbReference type="EMBL" id="OC945056">
    <property type="protein sequence ID" value="CAD7662985.1"/>
    <property type="molecule type" value="Genomic_DNA"/>
</dbReference>
<feature type="transmembrane region" description="Helical" evidence="12">
    <location>
        <begin position="219"/>
        <end position="241"/>
    </location>
</feature>
<dbReference type="GO" id="GO:0060271">
    <property type="term" value="P:cilium assembly"/>
    <property type="evidence" value="ECO:0007669"/>
    <property type="project" value="TreeGrafter"/>
</dbReference>
<comment type="function">
    <text evidence="11">Transmembrane component of the tectonic-like complex, a complex localized at the transition zone of primary cilia and acting as a barrier that prevents diffusion of transmembrane proteins between the cilia and plasma membranes. Required for ciliogenesis and sonic hedgehog/SHH signaling.</text>
</comment>
<dbReference type="Pfam" id="PF10149">
    <property type="entry name" value="TM231"/>
    <property type="match status" value="1"/>
</dbReference>
<evidence type="ECO:0000313" key="13">
    <source>
        <dbReference type="EMBL" id="CAD7662985.1"/>
    </source>
</evidence>
<evidence type="ECO:0000256" key="2">
    <source>
        <dbReference type="ARBA" id="ARBA00009082"/>
    </source>
</evidence>
<name>A0A7R9MPS6_9ACAR</name>
<dbReference type="EMBL" id="CAJPVJ010030231">
    <property type="protein sequence ID" value="CAG2180122.1"/>
    <property type="molecule type" value="Genomic_DNA"/>
</dbReference>
<dbReference type="PANTHER" id="PTHR14605:SF1">
    <property type="entry name" value="TRANSMEMBRANE PROTEIN 231"/>
    <property type="match status" value="1"/>
</dbReference>
<keyword evidence="9" id="KW-0325">Glycoprotein</keyword>
<evidence type="ECO:0000256" key="10">
    <source>
        <dbReference type="ARBA" id="ARBA00023273"/>
    </source>
</evidence>
<evidence type="ECO:0000256" key="8">
    <source>
        <dbReference type="ARBA" id="ARBA00023136"/>
    </source>
</evidence>
<evidence type="ECO:0000256" key="11">
    <source>
        <dbReference type="ARBA" id="ARBA00024803"/>
    </source>
</evidence>
<keyword evidence="14" id="KW-1185">Reference proteome</keyword>
<evidence type="ECO:0000256" key="3">
    <source>
        <dbReference type="ARBA" id="ARBA00015087"/>
    </source>
</evidence>
<gene>
    <name evidence="13" type="ORF">ONB1V03_LOCUS19545</name>
</gene>